<dbReference type="PANTHER" id="PTHR37946:SF1">
    <property type="entry name" value="SLL1969 PROTEIN"/>
    <property type="match status" value="1"/>
</dbReference>
<dbReference type="EMBL" id="FOXV01000004">
    <property type="protein sequence ID" value="SFQ37837.1"/>
    <property type="molecule type" value="Genomic_DNA"/>
</dbReference>
<keyword evidence="3" id="KW-0378">Hydrolase</keyword>
<feature type="chain" id="PRO_5017278879" evidence="1">
    <location>
        <begin position="19"/>
        <end position="249"/>
    </location>
</feature>
<evidence type="ECO:0000313" key="4">
    <source>
        <dbReference type="Proteomes" id="UP000243106"/>
    </source>
</evidence>
<dbReference type="STRING" id="93684.SAMN05421853_104270"/>
<sequence>MRFALVLLLTLLAAPVRADCVILLHGLARSEASFLPLAEVLELEGYRIVAPGYPSTEKRIETLVRDTLPAAVRECGDETPVHVVTHSMGGILARVWLAENPLPELGRVVMLAPPNHGSELVDELGGLEVFEWLNGPAGEELGTGPEDLPAQLPPVDFELGVIAGNRSLNPFYSALIPGADDGKVSVASTRVDGMTAHLTLPLTHTFIMQSPEAMAQVLTFLETGHFGPVGQWAEILPLDELPCLIGICP</sequence>
<evidence type="ECO:0000259" key="2">
    <source>
        <dbReference type="Pfam" id="PF00561"/>
    </source>
</evidence>
<keyword evidence="1" id="KW-0732">Signal</keyword>
<dbReference type="GO" id="GO:0016787">
    <property type="term" value="F:hydrolase activity"/>
    <property type="evidence" value="ECO:0007669"/>
    <property type="project" value="UniProtKB-KW"/>
</dbReference>
<proteinExistence type="predicted"/>
<dbReference type="Gene3D" id="3.40.50.1820">
    <property type="entry name" value="alpha/beta hydrolase"/>
    <property type="match status" value="1"/>
</dbReference>
<accession>A0A1I5Y1H9</accession>
<evidence type="ECO:0000256" key="1">
    <source>
        <dbReference type="SAM" id="SignalP"/>
    </source>
</evidence>
<name>A0A1I5Y1H9_9RHOB</name>
<gene>
    <name evidence="3" type="ORF">SAMN05421853_104270</name>
</gene>
<feature type="signal peptide" evidence="1">
    <location>
        <begin position="1"/>
        <end position="18"/>
    </location>
</feature>
<dbReference type="Proteomes" id="UP000243106">
    <property type="component" value="Unassembled WGS sequence"/>
</dbReference>
<feature type="domain" description="AB hydrolase-1" evidence="2">
    <location>
        <begin position="21"/>
        <end position="138"/>
    </location>
</feature>
<dbReference type="InterPro" id="IPR000073">
    <property type="entry name" value="AB_hydrolase_1"/>
</dbReference>
<reference evidence="4" key="1">
    <citation type="submission" date="2016-10" db="EMBL/GenBank/DDBJ databases">
        <authorList>
            <person name="Varghese N."/>
            <person name="Submissions S."/>
        </authorList>
    </citation>
    <scope>NUCLEOTIDE SEQUENCE [LARGE SCALE GENOMIC DNA]</scope>
    <source>
        <strain evidence="4">JCM 10271</strain>
    </source>
</reference>
<dbReference type="AlphaFoldDB" id="A0A1I5Y1H9"/>
<keyword evidence="4" id="KW-1185">Reference proteome</keyword>
<dbReference type="SUPFAM" id="SSF53474">
    <property type="entry name" value="alpha/beta-Hydrolases"/>
    <property type="match status" value="1"/>
</dbReference>
<dbReference type="InterPro" id="IPR029058">
    <property type="entry name" value="AB_hydrolase_fold"/>
</dbReference>
<dbReference type="Pfam" id="PF00561">
    <property type="entry name" value="Abhydrolase_1"/>
    <property type="match status" value="1"/>
</dbReference>
<dbReference type="RefSeq" id="WP_093010480.1">
    <property type="nucleotide sequence ID" value="NZ_FOXV01000004.1"/>
</dbReference>
<dbReference type="PANTHER" id="PTHR37946">
    <property type="entry name" value="SLL1969 PROTEIN"/>
    <property type="match status" value="1"/>
</dbReference>
<organism evidence="3 4">
    <name type="scientific">Roseivivax halotolerans</name>
    <dbReference type="NCBI Taxonomy" id="93684"/>
    <lineage>
        <taxon>Bacteria</taxon>
        <taxon>Pseudomonadati</taxon>
        <taxon>Pseudomonadota</taxon>
        <taxon>Alphaproteobacteria</taxon>
        <taxon>Rhodobacterales</taxon>
        <taxon>Roseobacteraceae</taxon>
        <taxon>Roseivivax</taxon>
    </lineage>
</organism>
<protein>
    <submittedName>
        <fullName evidence="3">Alpha/beta hydrolase family protein</fullName>
    </submittedName>
</protein>
<evidence type="ECO:0000313" key="3">
    <source>
        <dbReference type="EMBL" id="SFQ37837.1"/>
    </source>
</evidence>